<reference evidence="2" key="1">
    <citation type="journal article" date="2014" name="Front. Microbiol.">
        <title>High frequency of phylogenetically diverse reductive dehalogenase-homologous genes in deep subseafloor sedimentary metagenomes.</title>
        <authorList>
            <person name="Kawai M."/>
            <person name="Futagami T."/>
            <person name="Toyoda A."/>
            <person name="Takaki Y."/>
            <person name="Nishi S."/>
            <person name="Hori S."/>
            <person name="Arai W."/>
            <person name="Tsubouchi T."/>
            <person name="Morono Y."/>
            <person name="Uchiyama I."/>
            <person name="Ito T."/>
            <person name="Fujiyama A."/>
            <person name="Inagaki F."/>
            <person name="Takami H."/>
        </authorList>
    </citation>
    <scope>NUCLEOTIDE SEQUENCE</scope>
    <source>
        <strain evidence="2">Expedition CK06-06</strain>
    </source>
</reference>
<organism evidence="2">
    <name type="scientific">marine sediment metagenome</name>
    <dbReference type="NCBI Taxonomy" id="412755"/>
    <lineage>
        <taxon>unclassified sequences</taxon>
        <taxon>metagenomes</taxon>
        <taxon>ecological metagenomes</taxon>
    </lineage>
</organism>
<protein>
    <submittedName>
        <fullName evidence="2">Uncharacterized protein</fullName>
    </submittedName>
</protein>
<name>X0TII7_9ZZZZ</name>
<dbReference type="AlphaFoldDB" id="X0TII7"/>
<dbReference type="EMBL" id="BARS01017024">
    <property type="protein sequence ID" value="GAF93373.1"/>
    <property type="molecule type" value="Genomic_DNA"/>
</dbReference>
<feature type="region of interest" description="Disordered" evidence="1">
    <location>
        <begin position="1"/>
        <end position="46"/>
    </location>
</feature>
<accession>X0TII7</accession>
<evidence type="ECO:0000313" key="2">
    <source>
        <dbReference type="EMBL" id="GAF93373.1"/>
    </source>
</evidence>
<proteinExistence type="predicted"/>
<evidence type="ECO:0000256" key="1">
    <source>
        <dbReference type="SAM" id="MobiDB-lite"/>
    </source>
</evidence>
<gene>
    <name evidence="2" type="ORF">S01H1_27905</name>
</gene>
<sequence length="125" mass="13053">MNSMVNLRATGDVSPFRFVKNDTGDNSGAQSGDNEESVGVSQGDNREFDSDLHAISGDQIRLQPESLVRVECGGAVAPGGGVKSDADGKAVAIATTGTTNEQQNGIAQETGADTEIIFIKWEPKV</sequence>
<feature type="non-terminal residue" evidence="2">
    <location>
        <position position="125"/>
    </location>
</feature>
<comment type="caution">
    <text evidence="2">The sequence shown here is derived from an EMBL/GenBank/DDBJ whole genome shotgun (WGS) entry which is preliminary data.</text>
</comment>